<feature type="region of interest" description="Disordered" evidence="1">
    <location>
        <begin position="199"/>
        <end position="218"/>
    </location>
</feature>
<evidence type="ECO:0000313" key="3">
    <source>
        <dbReference type="EMBL" id="GIY46300.1"/>
    </source>
</evidence>
<dbReference type="GO" id="GO:0004386">
    <property type="term" value="F:helicase activity"/>
    <property type="evidence" value="ECO:0007669"/>
    <property type="project" value="InterPro"/>
</dbReference>
<dbReference type="AlphaFoldDB" id="A0AAV4TJJ8"/>
<feature type="non-terminal residue" evidence="3">
    <location>
        <position position="1"/>
    </location>
</feature>
<evidence type="ECO:0000313" key="4">
    <source>
        <dbReference type="Proteomes" id="UP001054837"/>
    </source>
</evidence>
<organism evidence="3 4">
    <name type="scientific">Caerostris darwini</name>
    <dbReference type="NCBI Taxonomy" id="1538125"/>
    <lineage>
        <taxon>Eukaryota</taxon>
        <taxon>Metazoa</taxon>
        <taxon>Ecdysozoa</taxon>
        <taxon>Arthropoda</taxon>
        <taxon>Chelicerata</taxon>
        <taxon>Arachnida</taxon>
        <taxon>Araneae</taxon>
        <taxon>Araneomorphae</taxon>
        <taxon>Entelegynae</taxon>
        <taxon>Araneoidea</taxon>
        <taxon>Araneidae</taxon>
        <taxon>Caerostris</taxon>
    </lineage>
</organism>
<name>A0AAV4TJJ8_9ARAC</name>
<dbReference type="InterPro" id="IPR027417">
    <property type="entry name" value="P-loop_NTPase"/>
</dbReference>
<proteinExistence type="predicted"/>
<keyword evidence="4" id="KW-1185">Reference proteome</keyword>
<dbReference type="InterPro" id="IPR041677">
    <property type="entry name" value="DNA2/NAM7_AAA_11"/>
</dbReference>
<dbReference type="EMBL" id="BPLQ01009740">
    <property type="protein sequence ID" value="GIY46300.1"/>
    <property type="molecule type" value="Genomic_DNA"/>
</dbReference>
<gene>
    <name evidence="3" type="primary">AVEN_77924_1</name>
    <name evidence="3" type="ORF">CDAR_548351</name>
</gene>
<accession>A0AAV4TJJ8</accession>
<evidence type="ECO:0000259" key="2">
    <source>
        <dbReference type="Pfam" id="PF13086"/>
    </source>
</evidence>
<reference evidence="3 4" key="1">
    <citation type="submission" date="2021-06" db="EMBL/GenBank/DDBJ databases">
        <title>Caerostris darwini draft genome.</title>
        <authorList>
            <person name="Kono N."/>
            <person name="Arakawa K."/>
        </authorList>
    </citation>
    <scope>NUCLEOTIDE SEQUENCE [LARGE SCALE GENOMIC DNA]</scope>
</reference>
<comment type="caution">
    <text evidence="3">The sequence shown here is derived from an EMBL/GenBank/DDBJ whole genome shotgun (WGS) entry which is preliminary data.</text>
</comment>
<sequence>LNENDNEVNIKSYKNFTTRSLNRVSNRGTFLTQISVKQSPKPKISIAKKNENNSIGVSKGKIYSDELHLMTHSPKIEIPSNRKTFSSHVSKSNDNNKNASVNELKMETVVSPSVNFNVQSSLSYPDFVDFNNTSSKLVSGNVFQSYAQYSNSFKSESVLSSSSALPNITQDNSSFPLHLPSSSSLKIDFRTPLHDRRTLFPTPTLQVPKNANKDKSGTSTISEKYLKLNMPLNNYNIEISSPSIQSSLLTDPSINFSSPHSVHLPSHLHSHNRHSRSCQTKCVCLAPRWLKESVGNAVFDTINVLLLILEWNEDWLVYKKNFYVSPTISTLAKKVVNVYESADEYYTTYFPLMLFETWQRICISWTHHQQAFPYFCEVLIYKLETHAIKIKCQAVFRSSDAGRGYFPEEGHIIKVKFCTRDKGDIKLLGYVLDVKVKPFDAGNDPQNMSYQRSKYSPGESLKLFLLTFICTYTSEDFDTSQLIRIQVLLNIKTILKQNDAMLKIKNSPLFKNILNPLSDGLNPLSDPLSDTVAMHNANPDKIIEHVSKSVRDIIRGILSPHPLPLLTIAKSLSTSDSLLILSPLIEKMKRFYKTKVLLCTRTTQALAQIGFNLCKGTINFVIIGKHTHTHQQLRKYELDNLAAKTLSEDNLGNKETNGRLLENAKIDIIRNCDVILSLIRNSYDDLVAKACTDGDCIAQMCCIVCEANLCTEPEILIPLMHGISKLILIGDPDSHTNMCSEIAANSDYNRSLFHRAYELNLTIE</sequence>
<dbReference type="Pfam" id="PF13086">
    <property type="entry name" value="AAA_11"/>
    <property type="match status" value="1"/>
</dbReference>
<protein>
    <submittedName>
        <fullName evidence="3">AAA_11 domain-containing protein</fullName>
    </submittedName>
</protein>
<evidence type="ECO:0000256" key="1">
    <source>
        <dbReference type="SAM" id="MobiDB-lite"/>
    </source>
</evidence>
<dbReference type="Proteomes" id="UP001054837">
    <property type="component" value="Unassembled WGS sequence"/>
</dbReference>
<feature type="domain" description="DNA2/NAM7 helicase helicase" evidence="2">
    <location>
        <begin position="663"/>
        <end position="732"/>
    </location>
</feature>
<dbReference type="Gene3D" id="3.40.50.300">
    <property type="entry name" value="P-loop containing nucleotide triphosphate hydrolases"/>
    <property type="match status" value="1"/>
</dbReference>